<name>A0A1G9KWI2_9PSED</name>
<keyword evidence="4 6" id="KW-1133">Transmembrane helix</keyword>
<keyword evidence="2" id="KW-1003">Cell membrane</keyword>
<proteinExistence type="predicted"/>
<accession>A0A1G9KWI2</accession>
<dbReference type="GO" id="GO:0005886">
    <property type="term" value="C:plasma membrane"/>
    <property type="evidence" value="ECO:0007669"/>
    <property type="project" value="UniProtKB-SubCell"/>
</dbReference>
<evidence type="ECO:0000256" key="6">
    <source>
        <dbReference type="SAM" id="Phobius"/>
    </source>
</evidence>
<dbReference type="RefSeq" id="WP_084339160.1">
    <property type="nucleotide sequence ID" value="NZ_CBKZNZ010000009.1"/>
</dbReference>
<evidence type="ECO:0000313" key="9">
    <source>
        <dbReference type="Proteomes" id="UP000198706"/>
    </source>
</evidence>
<evidence type="ECO:0000256" key="2">
    <source>
        <dbReference type="ARBA" id="ARBA00022475"/>
    </source>
</evidence>
<evidence type="ECO:0000259" key="7">
    <source>
        <dbReference type="Pfam" id="PF13396"/>
    </source>
</evidence>
<comment type="subcellular location">
    <subcellularLocation>
        <location evidence="1">Cell membrane</location>
        <topology evidence="1">Multi-pass membrane protein</topology>
    </subcellularLocation>
</comment>
<keyword evidence="5 6" id="KW-0472">Membrane</keyword>
<protein>
    <submittedName>
        <fullName evidence="8">Phospholipase_D-nuclease N-terminal</fullName>
    </submittedName>
</protein>
<evidence type="ECO:0000256" key="1">
    <source>
        <dbReference type="ARBA" id="ARBA00004651"/>
    </source>
</evidence>
<dbReference type="AlphaFoldDB" id="A0A1G9KWI2"/>
<feature type="domain" description="Cardiolipin synthase N-terminal" evidence="7">
    <location>
        <begin position="14"/>
        <end position="55"/>
    </location>
</feature>
<evidence type="ECO:0000256" key="4">
    <source>
        <dbReference type="ARBA" id="ARBA00022989"/>
    </source>
</evidence>
<sequence length="65" mass="7088">MDAFGGLIGLIIFALDVWAVINVVRSSTDTGKKVLWVLFIVILPVVGLIVWALMGPRSVQPDRLP</sequence>
<evidence type="ECO:0000256" key="3">
    <source>
        <dbReference type="ARBA" id="ARBA00022692"/>
    </source>
</evidence>
<reference evidence="8 9" key="1">
    <citation type="submission" date="2016-10" db="EMBL/GenBank/DDBJ databases">
        <authorList>
            <person name="de Groot N.N."/>
        </authorList>
    </citation>
    <scope>NUCLEOTIDE SEQUENCE [LARGE SCALE GENOMIC DNA]</scope>
    <source>
        <strain evidence="8 9">JCM 21544</strain>
    </source>
</reference>
<dbReference type="STRING" id="137658.SAMN05216186_12351"/>
<dbReference type="InterPro" id="IPR027379">
    <property type="entry name" value="CLS_N"/>
</dbReference>
<dbReference type="Proteomes" id="UP000198706">
    <property type="component" value="Unassembled WGS sequence"/>
</dbReference>
<gene>
    <name evidence="8" type="ORF">SAMN05216186_12351</name>
</gene>
<evidence type="ECO:0000313" key="8">
    <source>
        <dbReference type="EMBL" id="SDL54062.1"/>
    </source>
</evidence>
<dbReference type="EMBL" id="FNFD01000023">
    <property type="protein sequence ID" value="SDL54062.1"/>
    <property type="molecule type" value="Genomic_DNA"/>
</dbReference>
<evidence type="ECO:0000256" key="5">
    <source>
        <dbReference type="ARBA" id="ARBA00023136"/>
    </source>
</evidence>
<feature type="transmembrane region" description="Helical" evidence="6">
    <location>
        <begin position="35"/>
        <end position="54"/>
    </location>
</feature>
<dbReference type="OrthoDB" id="8455471at2"/>
<organism evidence="8 9">
    <name type="scientific">Pseudomonas indica</name>
    <dbReference type="NCBI Taxonomy" id="137658"/>
    <lineage>
        <taxon>Bacteria</taxon>
        <taxon>Pseudomonadati</taxon>
        <taxon>Pseudomonadota</taxon>
        <taxon>Gammaproteobacteria</taxon>
        <taxon>Pseudomonadales</taxon>
        <taxon>Pseudomonadaceae</taxon>
        <taxon>Pseudomonas</taxon>
    </lineage>
</organism>
<dbReference type="Pfam" id="PF13396">
    <property type="entry name" value="PLDc_N"/>
    <property type="match status" value="1"/>
</dbReference>
<keyword evidence="9" id="KW-1185">Reference proteome</keyword>
<keyword evidence="3 6" id="KW-0812">Transmembrane</keyword>